<evidence type="ECO:0000313" key="1">
    <source>
        <dbReference type="EMBL" id="GAA3733286.1"/>
    </source>
</evidence>
<comment type="caution">
    <text evidence="1">The sequence shown here is derived from an EMBL/GenBank/DDBJ whole genome shotgun (WGS) entry which is preliminary data.</text>
</comment>
<name>A0ABP7FA38_9STAP</name>
<gene>
    <name evidence="1" type="ORF">GCM10022378_21940</name>
</gene>
<keyword evidence="2" id="KW-1185">Reference proteome</keyword>
<evidence type="ECO:0008006" key="3">
    <source>
        <dbReference type="Google" id="ProtNLM"/>
    </source>
</evidence>
<accession>A0ABP7FA38</accession>
<dbReference type="Proteomes" id="UP001500920">
    <property type="component" value="Unassembled WGS sequence"/>
</dbReference>
<dbReference type="EMBL" id="BAABCK010000069">
    <property type="protein sequence ID" value="GAA3733286.1"/>
    <property type="molecule type" value="Genomic_DNA"/>
</dbReference>
<organism evidence="1 2">
    <name type="scientific">Salinicoccus jeotgali</name>
    <dbReference type="NCBI Taxonomy" id="381634"/>
    <lineage>
        <taxon>Bacteria</taxon>
        <taxon>Bacillati</taxon>
        <taxon>Bacillota</taxon>
        <taxon>Bacilli</taxon>
        <taxon>Bacillales</taxon>
        <taxon>Staphylococcaceae</taxon>
        <taxon>Salinicoccus</taxon>
    </lineage>
</organism>
<protein>
    <recommendedName>
        <fullName evidence="3">Integrase catalytic domain-containing protein</fullName>
    </recommendedName>
</protein>
<sequence>MLKQYDLSIYFADQETLSQQGLNEHSNGLFRKDELSKNMDFNTVDQALTSLVAAK</sequence>
<proteinExistence type="predicted"/>
<evidence type="ECO:0000313" key="2">
    <source>
        <dbReference type="Proteomes" id="UP001500920"/>
    </source>
</evidence>
<reference evidence="2" key="1">
    <citation type="journal article" date="2019" name="Int. J. Syst. Evol. Microbiol.">
        <title>The Global Catalogue of Microorganisms (GCM) 10K type strain sequencing project: providing services to taxonomists for standard genome sequencing and annotation.</title>
        <authorList>
            <consortium name="The Broad Institute Genomics Platform"/>
            <consortium name="The Broad Institute Genome Sequencing Center for Infectious Disease"/>
            <person name="Wu L."/>
            <person name="Ma J."/>
        </authorList>
    </citation>
    <scope>NUCLEOTIDE SEQUENCE [LARGE SCALE GENOMIC DNA]</scope>
    <source>
        <strain evidence="2">JCM 16981</strain>
    </source>
</reference>